<proteinExistence type="predicted"/>
<name>A0A419SSF1_9FIRM</name>
<accession>A0A419SSF1</accession>
<dbReference type="AlphaFoldDB" id="A0A419SSF1"/>
<reference evidence="1 2" key="1">
    <citation type="submission" date="2016-08" db="EMBL/GenBank/DDBJ databases">
        <title>A new outlook on sporulation: Clostridium algidixylanolyticum.</title>
        <authorList>
            <person name="Poppleton D.I."/>
            <person name="Gribaldo S."/>
        </authorList>
    </citation>
    <scope>NUCLEOTIDE SEQUENCE [LARGE SCALE GENOMIC DNA]</scope>
    <source>
        <strain evidence="1 2">SPL73</strain>
    </source>
</reference>
<evidence type="ECO:0000313" key="2">
    <source>
        <dbReference type="Proteomes" id="UP000284277"/>
    </source>
</evidence>
<dbReference type="EMBL" id="MCIA01000035">
    <property type="protein sequence ID" value="RKD28114.1"/>
    <property type="molecule type" value="Genomic_DNA"/>
</dbReference>
<dbReference type="OrthoDB" id="2084027at2"/>
<dbReference type="Proteomes" id="UP000284277">
    <property type="component" value="Unassembled WGS sequence"/>
</dbReference>
<gene>
    <name evidence="1" type="ORF">BET01_11245</name>
</gene>
<evidence type="ECO:0000313" key="1">
    <source>
        <dbReference type="EMBL" id="RKD28114.1"/>
    </source>
</evidence>
<organism evidence="1 2">
    <name type="scientific">Lacrimispora algidixylanolytica</name>
    <dbReference type="NCBI Taxonomy" id="94868"/>
    <lineage>
        <taxon>Bacteria</taxon>
        <taxon>Bacillati</taxon>
        <taxon>Bacillota</taxon>
        <taxon>Clostridia</taxon>
        <taxon>Lachnospirales</taxon>
        <taxon>Lachnospiraceae</taxon>
        <taxon>Lacrimispora</taxon>
    </lineage>
</organism>
<sequence>MEIKMEKKQNLQDLYGYFCGMLARGNIDEIFGPALGAVPDLGVVTGSINILKPSGTNTSDRTFR</sequence>
<keyword evidence="2" id="KW-1185">Reference proteome</keyword>
<comment type="caution">
    <text evidence="1">The sequence shown here is derived from an EMBL/GenBank/DDBJ whole genome shotgun (WGS) entry which is preliminary data.</text>
</comment>
<protein>
    <submittedName>
        <fullName evidence="1">Uncharacterized protein</fullName>
    </submittedName>
</protein>
<dbReference type="RefSeq" id="WP_120198746.1">
    <property type="nucleotide sequence ID" value="NZ_MCIA01000035.1"/>
</dbReference>